<dbReference type="RefSeq" id="WP_150407422.1">
    <property type="nucleotide sequence ID" value="NZ_VXLC01000031.1"/>
</dbReference>
<evidence type="ECO:0008006" key="3">
    <source>
        <dbReference type="Google" id="ProtNLM"/>
    </source>
</evidence>
<keyword evidence="2" id="KW-1185">Reference proteome</keyword>
<evidence type="ECO:0000313" key="2">
    <source>
        <dbReference type="Proteomes" id="UP000323876"/>
    </source>
</evidence>
<protein>
    <recommendedName>
        <fullName evidence="3">Phosphotransferase</fullName>
    </recommendedName>
</protein>
<name>A0A5N0DXN6_9NOCA</name>
<accession>A0A5N0DXN6</accession>
<dbReference type="SUPFAM" id="SSF56112">
    <property type="entry name" value="Protein kinase-like (PK-like)"/>
    <property type="match status" value="1"/>
</dbReference>
<dbReference type="InterPro" id="IPR011009">
    <property type="entry name" value="Kinase-like_dom_sf"/>
</dbReference>
<proteinExistence type="predicted"/>
<dbReference type="Proteomes" id="UP000323876">
    <property type="component" value="Unassembled WGS sequence"/>
</dbReference>
<reference evidence="1 2" key="1">
    <citation type="submission" date="2019-09" db="EMBL/GenBank/DDBJ databases">
        <authorList>
            <person name="Wang X."/>
        </authorList>
    </citation>
    <scope>NUCLEOTIDE SEQUENCE [LARGE SCALE GENOMIC DNA]</scope>
    <source>
        <strain evidence="1 2">CICC 11023</strain>
    </source>
</reference>
<evidence type="ECO:0000313" key="1">
    <source>
        <dbReference type="EMBL" id="KAA8881897.1"/>
    </source>
</evidence>
<dbReference type="EMBL" id="VXLC01000031">
    <property type="protein sequence ID" value="KAA8881897.1"/>
    <property type="molecule type" value="Genomic_DNA"/>
</dbReference>
<comment type="caution">
    <text evidence="1">The sequence shown here is derived from an EMBL/GenBank/DDBJ whole genome shotgun (WGS) entry which is preliminary data.</text>
</comment>
<organism evidence="1 2">
    <name type="scientific">Nocardia colli</name>
    <dbReference type="NCBI Taxonomy" id="2545717"/>
    <lineage>
        <taxon>Bacteria</taxon>
        <taxon>Bacillati</taxon>
        <taxon>Actinomycetota</taxon>
        <taxon>Actinomycetes</taxon>
        <taxon>Mycobacteriales</taxon>
        <taxon>Nocardiaceae</taxon>
        <taxon>Nocardia</taxon>
    </lineage>
</organism>
<gene>
    <name evidence="1" type="ORF">F3087_40230</name>
</gene>
<dbReference type="OrthoDB" id="5180054at2"/>
<sequence>MAGDAGGTYMLRMLRALQHLDRDEAERRAQEWMNETFGIAADAVCLRPHRSALDSLSGVVTVHGEDFYFSSQIESGNPIKEHYNSRVLQIAGYNTLLPMNVFRRPEQQIALYPIVDHPMMFDLARWSERGEPTTFDRDRLLTIEARESARMLDVYLGSAAWSSDTEHACAPIHQLFWHRLTGRRFSNFYGVRTVRTPGGREVDIGHVFDAKWIINGVTQKRKLRDLVTEAVNVLNPARDALTVIGHGDAHLGNLLLDTDEHYLYIDAAFAGRHSVLLDVARPLFFDVFAQWIYFPNERIRALSVDVDCAGTTIAVNYGNAFSALRRAYWETKRKVLIDPVVEWLRDEGLSAQDARPLELALMCCPLLARNLTDRIVFPPKLTWLGLALAVQLGNGDDEQEFAFAE</sequence>
<dbReference type="AlphaFoldDB" id="A0A5N0DXN6"/>